<dbReference type="Proteomes" id="UP001225378">
    <property type="component" value="Chromosome"/>
</dbReference>
<sequence>MNLHDVIQINPEHTSAAIVLEQGVSDNALVAQYTPTQASIQVFEHFCQAVLPSATSEQRAINLYGSYGSGKSHLAVVLAQLLRDGAKTPGFTQLMTRLEQAGNKQLAEKLKNTFLPQNDAEARPYLLVSLYASGTTSLGAKLMEGLYDALQRERKLDIKEILPSTEYEVCVKRFEEMITENSAFENADLSQWNLEQSDFLATEDLLESLKNHQPSALDVFLQWHKAVCFGQPFDISQSGGKNYIEAYFEAGKNLAEKYHYGGIVVLWDEFGNALEDLIGNPARNAGQEIISLQKFVETVCEPDSGHTFFVGVTHVSFQEYGDRTHASEVVKEGLEKISGRLNKPFRIELNASEKDGYHLLGMQKTWSAQGRQLLSEEQSSKTQLLQVCQRLPLFQPLSEHLEQVFEDVYPMHPVMAVGLFNLSKLAQANRTALTFFRDNAGEILNAELEDSKLWQKELVRLPKLLNYYAENLKKVAGSDWRRYEQAINQVNGETPAENQARKDILNVLLLAQLLGENFKASDELLACALYDAFPNTPTSEPLNQNLAWLKGAGLIWKNNVTHFWTLAGEGGVDIDKLIEKNTSQFSGRSYQYLLENYPVLQEDILPVLGVHDLDPSSCGIIRSYSVSLLTPPFSHEQLKFKTDLLSARVFLVLAKSQHEVQIAKARIQEMAKRNIYFWIPVQGIETETVVDNDTTLNLNDLFCRYLAINEQLKQGSALSEDLRRQLEAKWESNRQAIKKILQNLYGRSGLETAKCQVYQAGSVEPLSCNSWHGFKELLYTDVNALYSQEVPIRAMNMNILRDEKYSGSAKVVKLVERILKFDENPDYQTDLLGEKKETSEPAALTDGILGANQLFIQRSNGWDIKLVEETEGNIKDLLKLLHDTFLRKRENPYQVGELRNKLVAEPYGLPACTLPLFSAVAIRHEVKRLRWGCSKESNFSKNLVEAFTKDNKLTVRLFEFSRKQSAMLFRTGECLKLEQLEGQSSEEYAACCASKLREFINNKPEGVRNSNKLDLKTQELVKYVNTKGQSDQDLADFLIDLLGVKNHLPDQDVTKVIIAIKDLFDDFLKVENENLLEIKKSWFKHFPDKPDERESIINRLRHIGTRQANELVMLLERASQAEDVDPKEVIYKLLHKRFDDSSDLDIGRCINAIETSFEQARQPHRPIEPDPQPVQNPNSFPGTNPLPGGVSEPSSFQETMDSVRHIVKKSGLPKENMIEILERLLEDYRK</sequence>
<evidence type="ECO:0000256" key="1">
    <source>
        <dbReference type="SAM" id="MobiDB-lite"/>
    </source>
</evidence>
<gene>
    <name evidence="2" type="ORF">Q9L42_012615</name>
</gene>
<dbReference type="EMBL" id="CP157743">
    <property type="protein sequence ID" value="XBS19208.1"/>
    <property type="molecule type" value="Genomic_DNA"/>
</dbReference>
<dbReference type="KEGG" id="mech:Q9L42_012615"/>
<reference evidence="2 3" key="1">
    <citation type="journal article" date="2024" name="Microbiology">
        <title>Methylomarinum rosea sp. nov., a novel halophilic methanotrophic bacterium from the hypersaline Lake Elton.</title>
        <authorList>
            <person name="Suleimanov R.Z."/>
            <person name="Oshkin I.Y."/>
            <person name="Danilova O.V."/>
            <person name="Suzina N.E."/>
            <person name="Dedysh S.N."/>
        </authorList>
    </citation>
    <scope>NUCLEOTIDE SEQUENCE [LARGE SCALE GENOMIC DNA]</scope>
    <source>
        <strain evidence="2 3">Ch1-1</strain>
    </source>
</reference>
<protein>
    <submittedName>
        <fullName evidence="2">Uncharacterized protein</fullName>
    </submittedName>
</protein>
<name>A0AAU7NQG3_9GAMM</name>
<feature type="region of interest" description="Disordered" evidence="1">
    <location>
        <begin position="1161"/>
        <end position="1196"/>
    </location>
</feature>
<accession>A0AAU7NQG3</accession>
<proteinExistence type="predicted"/>
<organism evidence="2 3">
    <name type="scientific">Methylomarinum roseum</name>
    <dbReference type="NCBI Taxonomy" id="3067653"/>
    <lineage>
        <taxon>Bacteria</taxon>
        <taxon>Pseudomonadati</taxon>
        <taxon>Pseudomonadota</taxon>
        <taxon>Gammaproteobacteria</taxon>
        <taxon>Methylococcales</taxon>
        <taxon>Methylococcaceae</taxon>
        <taxon>Methylomarinum</taxon>
    </lineage>
</organism>
<keyword evidence="3" id="KW-1185">Reference proteome</keyword>
<dbReference type="RefSeq" id="WP_305908043.1">
    <property type="nucleotide sequence ID" value="NZ_CP157743.1"/>
</dbReference>
<dbReference type="AlphaFoldDB" id="A0AAU7NQG3"/>
<evidence type="ECO:0000313" key="3">
    <source>
        <dbReference type="Proteomes" id="UP001225378"/>
    </source>
</evidence>
<evidence type="ECO:0000313" key="2">
    <source>
        <dbReference type="EMBL" id="XBS19208.1"/>
    </source>
</evidence>